<evidence type="ECO:0000313" key="2">
    <source>
        <dbReference type="EMBL" id="AWI80584.1"/>
    </source>
</evidence>
<proteinExistence type="predicted"/>
<name>A0A2U8GL50_9RHOO</name>
<reference evidence="2 3" key="1">
    <citation type="submission" date="2017-06" db="EMBL/GenBank/DDBJ databases">
        <title>Azoarcus sp. TSNA42 complete genome sequence.</title>
        <authorList>
            <person name="Woo J.-H."/>
            <person name="Kim H.-S."/>
        </authorList>
    </citation>
    <scope>NUCLEOTIDE SEQUENCE [LARGE SCALE GENOMIC DNA]</scope>
    <source>
        <strain evidence="2 3">TSNA42</strain>
    </source>
</reference>
<keyword evidence="4" id="KW-1185">Reference proteome</keyword>
<dbReference type="KEGG" id="acom:CEW83_02225"/>
<dbReference type="EMBL" id="CP022187">
    <property type="protein sequence ID" value="AWI74184.1"/>
    <property type="molecule type" value="Genomic_DNA"/>
</dbReference>
<dbReference type="EMBL" id="CP022188">
    <property type="protein sequence ID" value="AWI80584.1"/>
    <property type="molecule type" value="Genomic_DNA"/>
</dbReference>
<dbReference type="OrthoDB" id="73001at2"/>
<sequence length="95" mass="10927">MSHKHLNLLRTIFQDPVNGNIHWREVESLLQNLGASVEPAHGARFRVVLNQVEFFLHQPHHSSTCTKQDIKMLREHLAHAGVSPSAYEEQARQQQ</sequence>
<accession>A0A2U8GL50</accession>
<evidence type="ECO:0000313" key="1">
    <source>
        <dbReference type="EMBL" id="AWI74184.1"/>
    </source>
</evidence>
<evidence type="ECO:0000313" key="4">
    <source>
        <dbReference type="Proteomes" id="UP000244930"/>
    </source>
</evidence>
<dbReference type="Proteomes" id="UP000244902">
    <property type="component" value="Chromosome"/>
</dbReference>
<dbReference type="RefSeq" id="WP_108947892.1">
    <property type="nucleotide sequence ID" value="NZ_CP022187.1"/>
</dbReference>
<dbReference type="Proteomes" id="UP000244930">
    <property type="component" value="Chromosome"/>
</dbReference>
<protein>
    <recommendedName>
        <fullName evidence="5">HicA protein</fullName>
    </recommendedName>
</protein>
<dbReference type="AlphaFoldDB" id="A0A2U8GL50"/>
<reference evidence="1 4" key="2">
    <citation type="submission" date="2017-06" db="EMBL/GenBank/DDBJ databases">
        <title>Azoarcus.</title>
        <authorList>
            <person name="Woo J.-H."/>
            <person name="Kim H.-S."/>
        </authorList>
    </citation>
    <scope>NUCLEOTIDE SEQUENCE [LARGE SCALE GENOMIC DNA]</scope>
    <source>
        <strain evidence="1 4">TSPY31</strain>
    </source>
</reference>
<evidence type="ECO:0008006" key="5">
    <source>
        <dbReference type="Google" id="ProtNLM"/>
    </source>
</evidence>
<gene>
    <name evidence="1" type="ORF">CEW83_02225</name>
    <name evidence="2" type="ORF">CEW87_15155</name>
</gene>
<evidence type="ECO:0000313" key="3">
    <source>
        <dbReference type="Proteomes" id="UP000244902"/>
    </source>
</evidence>
<organism evidence="1 4">
    <name type="scientific">Parazoarcus communis</name>
    <dbReference type="NCBI Taxonomy" id="41977"/>
    <lineage>
        <taxon>Bacteria</taxon>
        <taxon>Pseudomonadati</taxon>
        <taxon>Pseudomonadota</taxon>
        <taxon>Betaproteobacteria</taxon>
        <taxon>Rhodocyclales</taxon>
        <taxon>Zoogloeaceae</taxon>
        <taxon>Parazoarcus</taxon>
    </lineage>
</organism>